<evidence type="ECO:0000259" key="10">
    <source>
        <dbReference type="Pfam" id="PF01555"/>
    </source>
</evidence>
<dbReference type="InterPro" id="IPR017985">
    <property type="entry name" value="MeTrfase_CN4_CS"/>
</dbReference>
<comment type="caution">
    <text evidence="11">The sequence shown here is derived from an EMBL/GenBank/DDBJ whole genome shotgun (WGS) entry which is preliminary data.</text>
</comment>
<evidence type="ECO:0000256" key="2">
    <source>
        <dbReference type="ARBA" id="ARBA00022603"/>
    </source>
</evidence>
<evidence type="ECO:0000256" key="4">
    <source>
        <dbReference type="ARBA" id="ARBA00022691"/>
    </source>
</evidence>
<dbReference type="InterPro" id="IPR035437">
    <property type="entry name" value="SNase_OB-fold_sf"/>
</dbReference>
<dbReference type="EMBL" id="DRQG01000054">
    <property type="protein sequence ID" value="HGY55202.1"/>
    <property type="molecule type" value="Genomic_DNA"/>
</dbReference>
<dbReference type="InterPro" id="IPR002941">
    <property type="entry name" value="DNA_methylase_N4/N6"/>
</dbReference>
<keyword evidence="4" id="KW-0949">S-adenosyl-L-methionine</keyword>
<sequence>MKTKHTCIIGDSRKMIELDDASVHLVVTSPPYWQLKDYGTEQQIGFNDSYEDYINNLNLVWDECYRVLHPGCRMLVNVGDQFARAVYYGRYKVIPIRTEIIKFCETIGFDYMGAIIWQKKTTMNTTGGATVMGSYPYPRNGIVEIDYEFILIFKKPGNPPKVSKEIKEQSIIPKQKWKEYFSGHWYFNGVRQDGHIAMFPVELPKRAIEMFTFVGETVLDPFLGSGTTALAAIVSNRNSIGYEINEEFIPIVEKKLESQKDSLFNEFEFNTVRQNLPSIDWNKEIEKLKYVFKDPVNFKKKIDPNKLKFGSKVSVKDAENGVKREEYYTVKEIIRPNLIRLNNDLEIRLIGVKPIAQLSEAAGKYLTAKILRRQVFLKYDTIKYDSQNRLMAYVYMKNKTFINAHLLKEGLVEVDTEYPFKLFSKFEKLRSIKATYENSF</sequence>
<evidence type="ECO:0000256" key="3">
    <source>
        <dbReference type="ARBA" id="ARBA00022679"/>
    </source>
</evidence>
<dbReference type="Proteomes" id="UP000885779">
    <property type="component" value="Unassembled WGS sequence"/>
</dbReference>
<dbReference type="GO" id="GO:0008170">
    <property type="term" value="F:N-methyltransferase activity"/>
    <property type="evidence" value="ECO:0007669"/>
    <property type="project" value="InterPro"/>
</dbReference>
<dbReference type="GO" id="GO:0015667">
    <property type="term" value="F:site-specific DNA-methyltransferase (cytosine-N4-specific) activity"/>
    <property type="evidence" value="ECO:0007669"/>
    <property type="project" value="UniProtKB-EC"/>
</dbReference>
<dbReference type="Gene3D" id="3.40.50.150">
    <property type="entry name" value="Vaccinia Virus protein VP39"/>
    <property type="match status" value="1"/>
</dbReference>
<keyword evidence="5" id="KW-0680">Restriction system</keyword>
<dbReference type="EC" id="2.1.1.-" evidence="8"/>
<name>A0A7V4WV71_CALAY</name>
<dbReference type="SUPFAM" id="SSF50199">
    <property type="entry name" value="Staphylococcal nuclease"/>
    <property type="match status" value="1"/>
</dbReference>
<evidence type="ECO:0000259" key="9">
    <source>
        <dbReference type="Pfam" id="PF00565"/>
    </source>
</evidence>
<feature type="domain" description="TNase-like" evidence="9">
    <location>
        <begin position="359"/>
        <end position="419"/>
    </location>
</feature>
<evidence type="ECO:0000256" key="1">
    <source>
        <dbReference type="ARBA" id="ARBA00010203"/>
    </source>
</evidence>
<dbReference type="GO" id="GO:0003677">
    <property type="term" value="F:DNA binding"/>
    <property type="evidence" value="ECO:0007669"/>
    <property type="project" value="UniProtKB-KW"/>
</dbReference>
<feature type="domain" description="DNA methylase N-4/N-6" evidence="10">
    <location>
        <begin position="23"/>
        <end position="253"/>
    </location>
</feature>
<dbReference type="SUPFAM" id="SSF53335">
    <property type="entry name" value="S-adenosyl-L-methionine-dependent methyltransferases"/>
    <property type="match status" value="1"/>
</dbReference>
<dbReference type="InterPro" id="IPR029063">
    <property type="entry name" value="SAM-dependent_MTases_sf"/>
</dbReference>
<evidence type="ECO:0000256" key="8">
    <source>
        <dbReference type="RuleBase" id="RU362026"/>
    </source>
</evidence>
<evidence type="ECO:0000256" key="7">
    <source>
        <dbReference type="ARBA" id="ARBA00049120"/>
    </source>
</evidence>
<keyword evidence="3" id="KW-0808">Transferase</keyword>
<organism evidence="11">
    <name type="scientific">Caldithrix abyssi</name>
    <dbReference type="NCBI Taxonomy" id="187145"/>
    <lineage>
        <taxon>Bacteria</taxon>
        <taxon>Pseudomonadati</taxon>
        <taxon>Calditrichota</taxon>
        <taxon>Calditrichia</taxon>
        <taxon>Calditrichales</taxon>
        <taxon>Calditrichaceae</taxon>
        <taxon>Caldithrix</taxon>
    </lineage>
</organism>
<evidence type="ECO:0000256" key="6">
    <source>
        <dbReference type="ARBA" id="ARBA00023125"/>
    </source>
</evidence>
<dbReference type="InterPro" id="IPR016071">
    <property type="entry name" value="Staphylococal_nuclease_OB-fold"/>
</dbReference>
<dbReference type="Pfam" id="PF00565">
    <property type="entry name" value="SNase"/>
    <property type="match status" value="1"/>
</dbReference>
<gene>
    <name evidence="11" type="ORF">ENK44_05865</name>
</gene>
<dbReference type="GO" id="GO:0032259">
    <property type="term" value="P:methylation"/>
    <property type="evidence" value="ECO:0007669"/>
    <property type="project" value="UniProtKB-KW"/>
</dbReference>
<reference evidence="11" key="1">
    <citation type="journal article" date="2020" name="mSystems">
        <title>Genome- and Community-Level Interaction Insights into Carbon Utilization and Element Cycling Functions of Hydrothermarchaeota in Hydrothermal Sediment.</title>
        <authorList>
            <person name="Zhou Z."/>
            <person name="Liu Y."/>
            <person name="Xu W."/>
            <person name="Pan J."/>
            <person name="Luo Z.H."/>
            <person name="Li M."/>
        </authorList>
    </citation>
    <scope>NUCLEOTIDE SEQUENCE [LARGE SCALE GENOMIC DNA]</scope>
    <source>
        <strain evidence="11">HyVt-577</strain>
    </source>
</reference>
<keyword evidence="2" id="KW-0489">Methyltransferase</keyword>
<dbReference type="GO" id="GO:0009307">
    <property type="term" value="P:DNA restriction-modification system"/>
    <property type="evidence" value="ECO:0007669"/>
    <property type="project" value="UniProtKB-KW"/>
</dbReference>
<comment type="catalytic activity">
    <reaction evidence="7">
        <text>a 2'-deoxycytidine in DNA + S-adenosyl-L-methionine = an N(4)-methyl-2'-deoxycytidine in DNA + S-adenosyl-L-homocysteine + H(+)</text>
        <dbReference type="Rhea" id="RHEA:16857"/>
        <dbReference type="Rhea" id="RHEA-COMP:11369"/>
        <dbReference type="Rhea" id="RHEA-COMP:13674"/>
        <dbReference type="ChEBI" id="CHEBI:15378"/>
        <dbReference type="ChEBI" id="CHEBI:57856"/>
        <dbReference type="ChEBI" id="CHEBI:59789"/>
        <dbReference type="ChEBI" id="CHEBI:85452"/>
        <dbReference type="ChEBI" id="CHEBI:137933"/>
        <dbReference type="EC" id="2.1.1.113"/>
    </reaction>
</comment>
<protein>
    <recommendedName>
        <fullName evidence="8">Methyltransferase</fullName>
        <ecNumber evidence="8">2.1.1.-</ecNumber>
    </recommendedName>
</protein>
<dbReference type="PRINTS" id="PR00508">
    <property type="entry name" value="S21N4MTFRASE"/>
</dbReference>
<accession>A0A7V4WV71</accession>
<dbReference type="PROSITE" id="PS00093">
    <property type="entry name" value="N4_MTASE"/>
    <property type="match status" value="1"/>
</dbReference>
<dbReference type="InterPro" id="IPR001091">
    <property type="entry name" value="RM_Methyltransferase"/>
</dbReference>
<evidence type="ECO:0000313" key="11">
    <source>
        <dbReference type="EMBL" id="HGY55202.1"/>
    </source>
</evidence>
<proteinExistence type="inferred from homology"/>
<dbReference type="Pfam" id="PF01555">
    <property type="entry name" value="N6_N4_Mtase"/>
    <property type="match status" value="1"/>
</dbReference>
<dbReference type="Gene3D" id="2.40.50.90">
    <property type="match status" value="1"/>
</dbReference>
<comment type="similarity">
    <text evidence="1">Belongs to the N(4)/N(6)-methyltransferase family. N(4) subfamily.</text>
</comment>
<keyword evidence="6" id="KW-0238">DNA-binding</keyword>
<dbReference type="AlphaFoldDB" id="A0A7V4WV71"/>
<evidence type="ECO:0000256" key="5">
    <source>
        <dbReference type="ARBA" id="ARBA00022747"/>
    </source>
</evidence>